<comment type="caution">
    <text evidence="1">The sequence shown here is derived from an EMBL/GenBank/DDBJ whole genome shotgun (WGS) entry which is preliminary data.</text>
</comment>
<organism evidence="1 2">
    <name type="scientific">Portunus trituberculatus</name>
    <name type="common">Swimming crab</name>
    <name type="synonym">Neptunus trituberculatus</name>
    <dbReference type="NCBI Taxonomy" id="210409"/>
    <lineage>
        <taxon>Eukaryota</taxon>
        <taxon>Metazoa</taxon>
        <taxon>Ecdysozoa</taxon>
        <taxon>Arthropoda</taxon>
        <taxon>Crustacea</taxon>
        <taxon>Multicrustacea</taxon>
        <taxon>Malacostraca</taxon>
        <taxon>Eumalacostraca</taxon>
        <taxon>Eucarida</taxon>
        <taxon>Decapoda</taxon>
        <taxon>Pleocyemata</taxon>
        <taxon>Brachyura</taxon>
        <taxon>Eubrachyura</taxon>
        <taxon>Portunoidea</taxon>
        <taxon>Portunidae</taxon>
        <taxon>Portuninae</taxon>
        <taxon>Portunus</taxon>
    </lineage>
</organism>
<accession>A0A5B7E7N8</accession>
<keyword evidence="2" id="KW-1185">Reference proteome</keyword>
<protein>
    <submittedName>
        <fullName evidence="1">Uncharacterized protein</fullName>
    </submittedName>
</protein>
<dbReference type="AlphaFoldDB" id="A0A5B7E7N8"/>
<sequence>MVHQRFAHPDVFHSEEMQALSAGSQKVRWDPEELVMMATFEAQNLWTKNINKEIRERLLPHRSPESIKGHVTRCNTACVFVPRGSRNTPERGAWVKSRAP</sequence>
<reference evidence="1 2" key="1">
    <citation type="submission" date="2019-05" db="EMBL/GenBank/DDBJ databases">
        <title>Another draft genome of Portunus trituberculatus and its Hox gene families provides insights of decapod evolution.</title>
        <authorList>
            <person name="Jeong J.-H."/>
            <person name="Song I."/>
            <person name="Kim S."/>
            <person name="Choi T."/>
            <person name="Kim D."/>
            <person name="Ryu S."/>
            <person name="Kim W."/>
        </authorList>
    </citation>
    <scope>NUCLEOTIDE SEQUENCE [LARGE SCALE GENOMIC DNA]</scope>
    <source>
        <tissue evidence="1">Muscle</tissue>
    </source>
</reference>
<gene>
    <name evidence="1" type="ORF">E2C01_023006</name>
</gene>
<name>A0A5B7E7N8_PORTR</name>
<proteinExistence type="predicted"/>
<evidence type="ECO:0000313" key="1">
    <source>
        <dbReference type="EMBL" id="MPC29758.1"/>
    </source>
</evidence>
<evidence type="ECO:0000313" key="2">
    <source>
        <dbReference type="Proteomes" id="UP000324222"/>
    </source>
</evidence>
<dbReference type="EMBL" id="VSRR010002130">
    <property type="protein sequence ID" value="MPC29758.1"/>
    <property type="molecule type" value="Genomic_DNA"/>
</dbReference>
<dbReference type="Proteomes" id="UP000324222">
    <property type="component" value="Unassembled WGS sequence"/>
</dbReference>